<accession>A0ABQ0MDA5</accession>
<proteinExistence type="predicted"/>
<evidence type="ECO:0000256" key="1">
    <source>
        <dbReference type="SAM" id="MobiDB-lite"/>
    </source>
</evidence>
<dbReference type="Proteomes" id="UP000815677">
    <property type="component" value="Unassembled WGS sequence"/>
</dbReference>
<organism evidence="2 3">
    <name type="scientific">Mycena chlorophos</name>
    <name type="common">Agaric fungus</name>
    <name type="synonym">Agaricus chlorophos</name>
    <dbReference type="NCBI Taxonomy" id="658473"/>
    <lineage>
        <taxon>Eukaryota</taxon>
        <taxon>Fungi</taxon>
        <taxon>Dikarya</taxon>
        <taxon>Basidiomycota</taxon>
        <taxon>Agaricomycotina</taxon>
        <taxon>Agaricomycetes</taxon>
        <taxon>Agaricomycetidae</taxon>
        <taxon>Agaricales</taxon>
        <taxon>Marasmiineae</taxon>
        <taxon>Mycenaceae</taxon>
        <taxon>Mycena</taxon>
    </lineage>
</organism>
<keyword evidence="3" id="KW-1185">Reference proteome</keyword>
<name>A0ABQ0MDA5_MYCCL</name>
<sequence>MSDTFSTITFSLASVFDDEGPSMDLTAPSGSAGATNAATFQPLRLSADVEDATVDSAIPLNLDSDDGHDWLFSAPHAFKSSMLTTQLPTPHLLSPPRSQPPRHS</sequence>
<reference evidence="2" key="1">
    <citation type="submission" date="2014-09" db="EMBL/GenBank/DDBJ databases">
        <title>Genome sequence of the luminous mushroom Mycena chlorophos for searching fungal bioluminescence genes.</title>
        <authorList>
            <person name="Tanaka Y."/>
            <person name="Kasuga D."/>
            <person name="Oba Y."/>
            <person name="Hase S."/>
            <person name="Sato K."/>
            <person name="Oba Y."/>
            <person name="Sakakibara Y."/>
        </authorList>
    </citation>
    <scope>NUCLEOTIDE SEQUENCE</scope>
</reference>
<protein>
    <submittedName>
        <fullName evidence="2">Uncharacterized protein</fullName>
    </submittedName>
</protein>
<evidence type="ECO:0000313" key="2">
    <source>
        <dbReference type="EMBL" id="GAT61294.1"/>
    </source>
</evidence>
<dbReference type="EMBL" id="DF850019">
    <property type="protein sequence ID" value="GAT61294.1"/>
    <property type="molecule type" value="Genomic_DNA"/>
</dbReference>
<evidence type="ECO:0000313" key="3">
    <source>
        <dbReference type="Proteomes" id="UP000815677"/>
    </source>
</evidence>
<gene>
    <name evidence="2" type="ORF">MCHLO_17327</name>
</gene>
<feature type="region of interest" description="Disordered" evidence="1">
    <location>
        <begin position="85"/>
        <end position="104"/>
    </location>
</feature>